<name>B0NAR7_CLOS5</name>
<dbReference type="STRING" id="411468.CLOSCI_00536"/>
<reference evidence="1 2" key="1">
    <citation type="journal article" date="2019" name="Appl. Environ. Microbiol.">
        <title>Clostridium scindens ATCC 35704: integration of nutritional requirements, the complete genome sequence, and global transcriptional responses to bile acids.</title>
        <authorList>
            <person name="Devendran S."/>
            <person name="Shrestha R."/>
            <person name="Alves J.M.P."/>
            <person name="Wolf P.G."/>
            <person name="Ly L."/>
            <person name="Hernandez A.G."/>
            <person name="Mendez-Garcia C."/>
            <person name="Inboden A."/>
            <person name="Wiley J."/>
            <person name="Paul O."/>
            <person name="Allen A."/>
            <person name="Springer E."/>
            <person name="Wright C.L."/>
            <person name="Fields C.J."/>
            <person name="Daniel S.L."/>
            <person name="Ridlon J.M."/>
        </authorList>
    </citation>
    <scope>NUCLEOTIDE SEQUENCE [LARGE SCALE GENOMIC DNA]</scope>
    <source>
        <strain evidence="1 2">ATCC 35704</strain>
    </source>
</reference>
<proteinExistence type="predicted"/>
<evidence type="ECO:0000313" key="2">
    <source>
        <dbReference type="Proteomes" id="UP000289664"/>
    </source>
</evidence>
<dbReference type="EMBL" id="CP036170">
    <property type="protein sequence ID" value="QBF75594.1"/>
    <property type="molecule type" value="Genomic_DNA"/>
</dbReference>
<dbReference type="HOGENOM" id="CLU_1783131_0_0_9"/>
<keyword evidence="2" id="KW-1185">Reference proteome</keyword>
<protein>
    <submittedName>
        <fullName evidence="1">Uncharacterized protein</fullName>
    </submittedName>
</protein>
<gene>
    <name evidence="1" type="ORF">HDCHBGLK_03005</name>
</gene>
<dbReference type="OrthoDB" id="1956343at2"/>
<evidence type="ECO:0000313" key="1">
    <source>
        <dbReference type="EMBL" id="QBF75594.1"/>
    </source>
</evidence>
<accession>B0NAR7</accession>
<organism evidence="1 2">
    <name type="scientific">Clostridium scindens (strain ATCC 35704 / DSM 5676 / VPI 13733 / 19)</name>
    <dbReference type="NCBI Taxonomy" id="411468"/>
    <lineage>
        <taxon>Bacteria</taxon>
        <taxon>Bacillati</taxon>
        <taxon>Bacillota</taxon>
        <taxon>Clostridia</taxon>
        <taxon>Lachnospirales</taxon>
        <taxon>Lachnospiraceae</taxon>
    </lineage>
</organism>
<dbReference type="GeneID" id="62697190"/>
<sequence>MKGFPKVLKTAQDVKNCKAMVEAGELAAEDLLAAIEAIENQNYIKCPIRELSEDRKTVTIGYCSEAAAGGKVTAGGVTATIQTVEHINGEPDEEGKTEKETTAITISRAIAAGSDFLKIANAPSVYEDLDMTAEELDQIKEELKQPAE</sequence>
<dbReference type="AlphaFoldDB" id="B0NAR7"/>
<dbReference type="KEGG" id="csci:HDCHBGLK_03005"/>
<dbReference type="RefSeq" id="WP_004606087.1">
    <property type="nucleotide sequence ID" value="NZ_CP036170.1"/>
</dbReference>
<dbReference type="Proteomes" id="UP000289664">
    <property type="component" value="Chromosome"/>
</dbReference>
<dbReference type="eggNOG" id="ENOG5032F5F">
    <property type="taxonomic scope" value="Bacteria"/>
</dbReference>